<evidence type="ECO:0000313" key="3">
    <source>
        <dbReference type="Proteomes" id="UP000674416"/>
    </source>
</evidence>
<dbReference type="RefSeq" id="WP_053603370.1">
    <property type="nucleotide sequence ID" value="NZ_JAFDST010000001.1"/>
</dbReference>
<organism evidence="2 3">
    <name type="scientific">Bacillus capparidis</name>
    <dbReference type="NCBI Taxonomy" id="1840411"/>
    <lineage>
        <taxon>Bacteria</taxon>
        <taxon>Bacillati</taxon>
        <taxon>Bacillota</taxon>
        <taxon>Bacilli</taxon>
        <taxon>Bacillales</taxon>
        <taxon>Bacillaceae</taxon>
        <taxon>Bacillus</taxon>
    </lineage>
</organism>
<evidence type="ECO:0000259" key="1">
    <source>
        <dbReference type="Pfam" id="PF16291"/>
    </source>
</evidence>
<dbReference type="Pfam" id="PF16291">
    <property type="entry name" value="DUF4937"/>
    <property type="match status" value="1"/>
</dbReference>
<dbReference type="SUPFAM" id="SSF54909">
    <property type="entry name" value="Dimeric alpha+beta barrel"/>
    <property type="match status" value="1"/>
</dbReference>
<dbReference type="GO" id="GO:0004497">
    <property type="term" value="F:monooxygenase activity"/>
    <property type="evidence" value="ECO:0007669"/>
    <property type="project" value="UniProtKB-KW"/>
</dbReference>
<name>A0ABS4CSU1_9BACI</name>
<evidence type="ECO:0000313" key="2">
    <source>
        <dbReference type="EMBL" id="MBP1080649.1"/>
    </source>
</evidence>
<protein>
    <submittedName>
        <fullName evidence="2">Heme-degrading monooxygenase HmoA</fullName>
    </submittedName>
</protein>
<keyword evidence="2" id="KW-0503">Monooxygenase</keyword>
<keyword evidence="2" id="KW-0560">Oxidoreductase</keyword>
<reference evidence="2 3" key="1">
    <citation type="submission" date="2021-01" db="EMBL/GenBank/DDBJ databases">
        <title>Genomic Encyclopedia of Type Strains, Phase IV (KMG-IV): sequencing the most valuable type-strain genomes for metagenomic binning, comparative biology and taxonomic classification.</title>
        <authorList>
            <person name="Goeker M."/>
        </authorList>
    </citation>
    <scope>NUCLEOTIDE SEQUENCE [LARGE SCALE GENOMIC DNA]</scope>
    <source>
        <strain evidence="2 3">DSM 103394</strain>
    </source>
</reference>
<gene>
    <name evidence="2" type="ORF">JOC74_001137</name>
</gene>
<accession>A0ABS4CSU1</accession>
<sequence>MIIKKISCKVKEDQIENFTKYQSQWQSINDIEGFLGQIGGWDNKEPLTACIFSFWESLTAYQFFMDEMHDQIFLNSGQEHTYTSINVSQI</sequence>
<dbReference type="InterPro" id="IPR011008">
    <property type="entry name" value="Dimeric_a/b-barrel"/>
</dbReference>
<dbReference type="EMBL" id="JAFDST010000001">
    <property type="protein sequence ID" value="MBP1080649.1"/>
    <property type="molecule type" value="Genomic_DNA"/>
</dbReference>
<comment type="caution">
    <text evidence="2">The sequence shown here is derived from an EMBL/GenBank/DDBJ whole genome shotgun (WGS) entry which is preliminary data.</text>
</comment>
<keyword evidence="3" id="KW-1185">Reference proteome</keyword>
<dbReference type="InterPro" id="IPR032555">
    <property type="entry name" value="DUF4937"/>
</dbReference>
<proteinExistence type="predicted"/>
<feature type="domain" description="DUF4937" evidence="1">
    <location>
        <begin position="2"/>
        <end position="88"/>
    </location>
</feature>
<dbReference type="Proteomes" id="UP000674416">
    <property type="component" value="Unassembled WGS sequence"/>
</dbReference>